<gene>
    <name evidence="7" type="ORF">Ciccas_014201</name>
</gene>
<dbReference type="PROSITE" id="PS50920">
    <property type="entry name" value="SOLCAR"/>
    <property type="match status" value="1"/>
</dbReference>
<comment type="caution">
    <text evidence="7">The sequence shown here is derived from an EMBL/GenBank/DDBJ whole genome shotgun (WGS) entry which is preliminary data.</text>
</comment>
<dbReference type="SUPFAM" id="SSF103506">
    <property type="entry name" value="Mitochondrial carrier"/>
    <property type="match status" value="1"/>
</dbReference>
<evidence type="ECO:0000256" key="4">
    <source>
        <dbReference type="ARBA" id="ARBA00023136"/>
    </source>
</evidence>
<evidence type="ECO:0000256" key="1">
    <source>
        <dbReference type="ARBA" id="ARBA00004141"/>
    </source>
</evidence>
<dbReference type="GO" id="GO:0016020">
    <property type="term" value="C:membrane"/>
    <property type="evidence" value="ECO:0007669"/>
    <property type="project" value="UniProtKB-SubCell"/>
</dbReference>
<dbReference type="InterPro" id="IPR042164">
    <property type="entry name" value="SLC25A44"/>
</dbReference>
<keyword evidence="6" id="KW-0813">Transport</keyword>
<protein>
    <recommendedName>
        <fullName evidence="9">Solute carrier family 25 member 44</fullName>
    </recommendedName>
</protein>
<evidence type="ECO:0000256" key="2">
    <source>
        <dbReference type="ARBA" id="ARBA00006375"/>
    </source>
</evidence>
<dbReference type="PANTHER" id="PTHR46314">
    <property type="entry name" value="SOLUTE CARRIER FAMILY 25 MEMBER 44"/>
    <property type="match status" value="1"/>
</dbReference>
<proteinExistence type="inferred from homology"/>
<organism evidence="7 8">
    <name type="scientific">Cichlidogyrus casuarinus</name>
    <dbReference type="NCBI Taxonomy" id="1844966"/>
    <lineage>
        <taxon>Eukaryota</taxon>
        <taxon>Metazoa</taxon>
        <taxon>Spiralia</taxon>
        <taxon>Lophotrochozoa</taxon>
        <taxon>Platyhelminthes</taxon>
        <taxon>Monogenea</taxon>
        <taxon>Monopisthocotylea</taxon>
        <taxon>Dactylogyridea</taxon>
        <taxon>Ancyrocephalidae</taxon>
        <taxon>Cichlidogyrus</taxon>
    </lineage>
</organism>
<dbReference type="InterPro" id="IPR018108">
    <property type="entry name" value="MCP_transmembrane"/>
</dbReference>
<keyword evidence="8" id="KW-1185">Reference proteome</keyword>
<feature type="repeat" description="Solcar" evidence="5">
    <location>
        <begin position="104"/>
        <end position="185"/>
    </location>
</feature>
<evidence type="ECO:0000256" key="6">
    <source>
        <dbReference type="RuleBase" id="RU000488"/>
    </source>
</evidence>
<evidence type="ECO:0000313" key="7">
    <source>
        <dbReference type="EMBL" id="KAL3307289.1"/>
    </source>
</evidence>
<evidence type="ECO:0000256" key="5">
    <source>
        <dbReference type="PROSITE-ProRule" id="PRU00282"/>
    </source>
</evidence>
<comment type="subcellular location">
    <subcellularLocation>
        <location evidence="1">Membrane</location>
        <topology evidence="1">Multi-pass membrane protein</topology>
    </subcellularLocation>
</comment>
<dbReference type="AlphaFoldDB" id="A0ABD2PIT1"/>
<dbReference type="InterPro" id="IPR023395">
    <property type="entry name" value="MCP_dom_sf"/>
</dbReference>
<evidence type="ECO:0000256" key="3">
    <source>
        <dbReference type="ARBA" id="ARBA00022692"/>
    </source>
</evidence>
<dbReference type="EMBL" id="JBJKFK010007766">
    <property type="protein sequence ID" value="KAL3307289.1"/>
    <property type="molecule type" value="Genomic_DNA"/>
</dbReference>
<dbReference type="Pfam" id="PF00153">
    <property type="entry name" value="Mito_carr"/>
    <property type="match status" value="2"/>
</dbReference>
<keyword evidence="4 5" id="KW-0472">Membrane</keyword>
<reference evidence="7 8" key="1">
    <citation type="submission" date="2024-11" db="EMBL/GenBank/DDBJ databases">
        <title>Adaptive evolution of stress response genes in parasites aligns with host niche diversity.</title>
        <authorList>
            <person name="Hahn C."/>
            <person name="Resl P."/>
        </authorList>
    </citation>
    <scope>NUCLEOTIDE SEQUENCE [LARGE SCALE GENOMIC DNA]</scope>
    <source>
        <strain evidence="7">EGGRZ-B1_66</strain>
        <tissue evidence="7">Body</tissue>
    </source>
</reference>
<evidence type="ECO:0000313" key="8">
    <source>
        <dbReference type="Proteomes" id="UP001626550"/>
    </source>
</evidence>
<accession>A0ABD2PIT1</accession>
<name>A0ABD2PIT1_9PLAT</name>
<dbReference type="Gene3D" id="1.50.40.10">
    <property type="entry name" value="Mitochondrial carrier domain"/>
    <property type="match status" value="1"/>
</dbReference>
<dbReference type="Proteomes" id="UP001626550">
    <property type="component" value="Unassembled WGS sequence"/>
</dbReference>
<comment type="similarity">
    <text evidence="2 6">Belongs to the mitochondrial carrier (TC 2.A.29) family.</text>
</comment>
<sequence length="200" mass="22785">MLQSRAVVQSNHSADVRLNKIRSISPVILSAEELSSPWRRFTGIVRHIATKHGVRGFYHGYLASLCTFVPSSGSWWFFYDKFCLLIANSLNAYKQRSGSQLEVPRLAVQLCSAPLAGVTSAIIINPLDCVRVRMQISNSPFRDSLQQLWRTEGVRFICKGLSARILQSALFSFWLVLFYEPVKVYSLKEEFKDRFSVNCK</sequence>
<keyword evidence="3 5" id="KW-0812">Transmembrane</keyword>
<evidence type="ECO:0008006" key="9">
    <source>
        <dbReference type="Google" id="ProtNLM"/>
    </source>
</evidence>
<dbReference type="PANTHER" id="PTHR46314:SF2">
    <property type="entry name" value="SOLUTE CARRIER FAMILY 25 MEMBER 44"/>
    <property type="match status" value="1"/>
</dbReference>